<proteinExistence type="predicted"/>
<gene>
    <name evidence="1" type="ORF">NNL39_06225</name>
</gene>
<evidence type="ECO:0000313" key="1">
    <source>
        <dbReference type="EMBL" id="UTT63688.1"/>
    </source>
</evidence>
<accession>A0ABY5FZI3</accession>
<dbReference type="Proteomes" id="UP001060039">
    <property type="component" value="Chromosome"/>
</dbReference>
<organism evidence="1 2">
    <name type="scientific">Microcella humidisoli</name>
    <dbReference type="NCBI Taxonomy" id="2963406"/>
    <lineage>
        <taxon>Bacteria</taxon>
        <taxon>Bacillati</taxon>
        <taxon>Actinomycetota</taxon>
        <taxon>Actinomycetes</taxon>
        <taxon>Micrococcales</taxon>
        <taxon>Microbacteriaceae</taxon>
        <taxon>Microcella</taxon>
    </lineage>
</organism>
<name>A0ABY5FZI3_9MICO</name>
<sequence>MTLIAAVGCAPGSGSGVEEPVDGPVTLTVWDGETGGAPDVMLDTLNEEFQQEYPNITIERVSKSFEDLTATVPLSVTDPAPPDIIPVNRGWTQMGRFVEAGQLLALDEYVEQFGWDERFAPAVLREASFSADGSEFGTGSVFGLSYAGQYVGVYYNVEKLAALGAEVPSTYEEFLAIVEEASAAGEIPIQCGVREQWPSIHLMGALQSAFAPKSDVESFIYGAGTGQGSFETEETIQAAEALAEMSGNGSFADGCSGVSVDDAVSQFTSGEGVFFIQGTWFAAQIAEAMGDNVSMFLFPTVDGSEPFVQGGAGYTYGIPTNASHPDEAALYLDFITGPRAAEVLAEAGGLPLLATDVPAGSVLQQSIYDDWAALSGRDGFVPFLDYAAPPLLQSLGASTQELMAGQLTVPEYVSRIQTDYASFVPGS</sequence>
<reference evidence="1" key="1">
    <citation type="submission" date="2022-07" db="EMBL/GenBank/DDBJ databases">
        <title>Taxonomic analysis of Microcella humidisoli nov. sp., isolated from riverside soil.</title>
        <authorList>
            <person name="Molina K.M."/>
            <person name="Kim S.B."/>
        </authorList>
    </citation>
    <scope>NUCLEOTIDE SEQUENCE</scope>
    <source>
        <strain evidence="1">MMS21-STM10</strain>
    </source>
</reference>
<keyword evidence="2" id="KW-1185">Reference proteome</keyword>
<dbReference type="Gene3D" id="3.40.190.10">
    <property type="entry name" value="Periplasmic binding protein-like II"/>
    <property type="match status" value="2"/>
</dbReference>
<dbReference type="SUPFAM" id="SSF53850">
    <property type="entry name" value="Periplasmic binding protein-like II"/>
    <property type="match status" value="1"/>
</dbReference>
<dbReference type="PANTHER" id="PTHR43649">
    <property type="entry name" value="ARABINOSE-BINDING PROTEIN-RELATED"/>
    <property type="match status" value="1"/>
</dbReference>
<dbReference type="Pfam" id="PF01547">
    <property type="entry name" value="SBP_bac_1"/>
    <property type="match status" value="1"/>
</dbReference>
<evidence type="ECO:0000313" key="2">
    <source>
        <dbReference type="Proteomes" id="UP001060039"/>
    </source>
</evidence>
<dbReference type="InterPro" id="IPR050490">
    <property type="entry name" value="Bact_solute-bd_prot1"/>
</dbReference>
<dbReference type="EMBL" id="CP101497">
    <property type="protein sequence ID" value="UTT63688.1"/>
    <property type="molecule type" value="Genomic_DNA"/>
</dbReference>
<protein>
    <submittedName>
        <fullName evidence="1">Extracellular solute-binding protein</fullName>
    </submittedName>
</protein>
<dbReference type="InterPro" id="IPR006059">
    <property type="entry name" value="SBP"/>
</dbReference>
<dbReference type="RefSeq" id="WP_255160821.1">
    <property type="nucleotide sequence ID" value="NZ_CP101497.1"/>
</dbReference>